<dbReference type="Pfam" id="PF03450">
    <property type="entry name" value="CO_deh_flav_C"/>
    <property type="match status" value="1"/>
</dbReference>
<dbReference type="InterPro" id="IPR002346">
    <property type="entry name" value="Mopterin_DH_FAD-bd"/>
</dbReference>
<dbReference type="InterPro" id="IPR005107">
    <property type="entry name" value="CO_DH_flav_C"/>
</dbReference>
<reference evidence="4 5" key="1">
    <citation type="submission" date="2024-03" db="EMBL/GenBank/DDBJ databases">
        <title>Human intestinal bacterial collection.</title>
        <authorList>
            <person name="Pauvert C."/>
            <person name="Hitch T.C.A."/>
            <person name="Clavel T."/>
        </authorList>
    </citation>
    <scope>NUCLEOTIDE SEQUENCE [LARGE SCALE GENOMIC DNA]</scope>
    <source>
        <strain evidence="4 5">CLA-AA-H95</strain>
    </source>
</reference>
<evidence type="ECO:0000256" key="1">
    <source>
        <dbReference type="ARBA" id="ARBA00022630"/>
    </source>
</evidence>
<name>A0ABV1AHX1_9FIRM</name>
<dbReference type="SUPFAM" id="SSF56176">
    <property type="entry name" value="FAD-binding/transporter-associated domain-like"/>
    <property type="match status" value="1"/>
</dbReference>
<dbReference type="InterPro" id="IPR036318">
    <property type="entry name" value="FAD-bd_PCMH-like_sf"/>
</dbReference>
<comment type="caution">
    <text evidence="4">The sequence shown here is derived from an EMBL/GenBank/DDBJ whole genome shotgun (WGS) entry which is preliminary data.</text>
</comment>
<keyword evidence="2" id="KW-0560">Oxidoreductase</keyword>
<dbReference type="Pfam" id="PF00941">
    <property type="entry name" value="FAD_binding_5"/>
    <property type="match status" value="1"/>
</dbReference>
<dbReference type="InterPro" id="IPR016169">
    <property type="entry name" value="FAD-bd_PCMH_sub2"/>
</dbReference>
<dbReference type="InterPro" id="IPR036683">
    <property type="entry name" value="CO_DH_flav_C_dom_sf"/>
</dbReference>
<dbReference type="RefSeq" id="WP_118698259.1">
    <property type="nucleotide sequence ID" value="NZ_JBBMEI010000011.1"/>
</dbReference>
<dbReference type="Proteomes" id="UP001446032">
    <property type="component" value="Unassembled WGS sequence"/>
</dbReference>
<dbReference type="PANTHER" id="PTHR42659">
    <property type="entry name" value="XANTHINE DEHYDROGENASE SUBUNIT C-RELATED"/>
    <property type="match status" value="1"/>
</dbReference>
<gene>
    <name evidence="4" type="ORF">WMO75_05345</name>
</gene>
<dbReference type="InterPro" id="IPR051312">
    <property type="entry name" value="Diverse_Substr_Oxidored"/>
</dbReference>
<sequence>MLKIKSYVKVNSIEEAYELNQKKTAIVLGGMVWLKMGNRNISTAIDLSGLGLAGIQETDEEFVIGCMTTLRELETDKRLNEYTQGAVRESVRHIVGVQFRNCATVGGSIWGRYGFSDVLTMFLGMDTWVELHNAGKIPLTEFVDRKKDNDILVNIIVKKQPLRVCYMSQRNTKTDFPVLTCCVSLIGNEARTVIGARPARAMVVEDQEDILGNFDQKSEEAKKEVIQKFADYAAEHVPTSGNMRGSKEYRTLLVKVLTRRAWEVVGGMKDEY</sequence>
<keyword evidence="5" id="KW-1185">Reference proteome</keyword>
<dbReference type="SUPFAM" id="SSF55447">
    <property type="entry name" value="CO dehydrogenase flavoprotein C-terminal domain-like"/>
    <property type="match status" value="1"/>
</dbReference>
<dbReference type="InterPro" id="IPR016166">
    <property type="entry name" value="FAD-bd_PCMH"/>
</dbReference>
<keyword evidence="1" id="KW-0285">Flavoprotein</keyword>
<evidence type="ECO:0000256" key="2">
    <source>
        <dbReference type="ARBA" id="ARBA00023002"/>
    </source>
</evidence>
<dbReference type="PANTHER" id="PTHR42659:SF9">
    <property type="entry name" value="XANTHINE DEHYDROGENASE FAD-BINDING SUBUNIT XDHB-RELATED"/>
    <property type="match status" value="1"/>
</dbReference>
<dbReference type="Gene3D" id="3.30.465.10">
    <property type="match status" value="1"/>
</dbReference>
<proteinExistence type="predicted"/>
<evidence type="ECO:0000313" key="5">
    <source>
        <dbReference type="Proteomes" id="UP001446032"/>
    </source>
</evidence>
<dbReference type="PROSITE" id="PS51387">
    <property type="entry name" value="FAD_PCMH"/>
    <property type="match status" value="1"/>
</dbReference>
<organism evidence="4 5">
    <name type="scientific">Blautia intestinihominis</name>
    <dbReference type="NCBI Taxonomy" id="3133152"/>
    <lineage>
        <taxon>Bacteria</taxon>
        <taxon>Bacillati</taxon>
        <taxon>Bacillota</taxon>
        <taxon>Clostridia</taxon>
        <taxon>Lachnospirales</taxon>
        <taxon>Lachnospiraceae</taxon>
        <taxon>Blautia</taxon>
    </lineage>
</organism>
<dbReference type="EMBL" id="JBBMEI010000011">
    <property type="protein sequence ID" value="MEQ2357773.1"/>
    <property type="molecule type" value="Genomic_DNA"/>
</dbReference>
<dbReference type="Gene3D" id="3.30.390.50">
    <property type="entry name" value="CO dehydrogenase flavoprotein, C-terminal domain"/>
    <property type="match status" value="1"/>
</dbReference>
<evidence type="ECO:0000259" key="3">
    <source>
        <dbReference type="PROSITE" id="PS51387"/>
    </source>
</evidence>
<dbReference type="SMART" id="SM01092">
    <property type="entry name" value="CO_deh_flav_C"/>
    <property type="match status" value="1"/>
</dbReference>
<feature type="domain" description="FAD-binding PCMH-type" evidence="3">
    <location>
        <begin position="1"/>
        <end position="162"/>
    </location>
</feature>
<evidence type="ECO:0000313" key="4">
    <source>
        <dbReference type="EMBL" id="MEQ2357773.1"/>
    </source>
</evidence>
<protein>
    <submittedName>
        <fullName evidence="4">FAD binding domain-containing protein</fullName>
    </submittedName>
</protein>
<accession>A0ABV1AHX1</accession>